<dbReference type="SUPFAM" id="SSF55486">
    <property type="entry name" value="Metalloproteases ('zincins'), catalytic domain"/>
    <property type="match status" value="1"/>
</dbReference>
<dbReference type="InterPro" id="IPR027268">
    <property type="entry name" value="Peptidase_M4/M1_CTD_sf"/>
</dbReference>
<comment type="similarity">
    <text evidence="1">Belongs to the peptidase M1 family.</text>
</comment>
<dbReference type="PANTHER" id="PTHR11533:SF294">
    <property type="entry name" value="THYROTROPIN-RELEASING HORMONE-DEGRADING ECTOENZYME"/>
    <property type="match status" value="1"/>
</dbReference>
<dbReference type="OrthoDB" id="5852408at2759"/>
<dbReference type="Gene3D" id="1.25.50.20">
    <property type="match status" value="1"/>
</dbReference>
<dbReference type="InterPro" id="IPR050344">
    <property type="entry name" value="Peptidase_M1_aminopeptidases"/>
</dbReference>
<keyword evidence="4" id="KW-1185">Reference proteome</keyword>
<dbReference type="GO" id="GO:0005615">
    <property type="term" value="C:extracellular space"/>
    <property type="evidence" value="ECO:0007669"/>
    <property type="project" value="TreeGrafter"/>
</dbReference>
<dbReference type="GO" id="GO:0005737">
    <property type="term" value="C:cytoplasm"/>
    <property type="evidence" value="ECO:0007669"/>
    <property type="project" value="TreeGrafter"/>
</dbReference>
<dbReference type="Gene3D" id="1.10.390.10">
    <property type="entry name" value="Neutral Protease Domain 2"/>
    <property type="match status" value="1"/>
</dbReference>
<feature type="domain" description="ERAP1-like C-terminal" evidence="2">
    <location>
        <begin position="404"/>
        <end position="725"/>
    </location>
</feature>
<evidence type="ECO:0000313" key="4">
    <source>
        <dbReference type="Proteomes" id="UP001153714"/>
    </source>
</evidence>
<dbReference type="Gene3D" id="2.60.40.1910">
    <property type="match status" value="1"/>
</dbReference>
<dbReference type="EMBL" id="OU893338">
    <property type="protein sequence ID" value="CAG9795010.1"/>
    <property type="molecule type" value="Genomic_DNA"/>
</dbReference>
<reference evidence="3" key="2">
    <citation type="submission" date="2022-10" db="EMBL/GenBank/DDBJ databases">
        <authorList>
            <consortium name="ENA_rothamsted_submissions"/>
            <consortium name="culmorum"/>
            <person name="King R."/>
        </authorList>
    </citation>
    <scope>NUCLEOTIDE SEQUENCE</scope>
</reference>
<organism evidence="3 4">
    <name type="scientific">Diatraea saccharalis</name>
    <name type="common">sugarcane borer</name>
    <dbReference type="NCBI Taxonomy" id="40085"/>
    <lineage>
        <taxon>Eukaryota</taxon>
        <taxon>Metazoa</taxon>
        <taxon>Ecdysozoa</taxon>
        <taxon>Arthropoda</taxon>
        <taxon>Hexapoda</taxon>
        <taxon>Insecta</taxon>
        <taxon>Pterygota</taxon>
        <taxon>Neoptera</taxon>
        <taxon>Endopterygota</taxon>
        <taxon>Lepidoptera</taxon>
        <taxon>Glossata</taxon>
        <taxon>Ditrysia</taxon>
        <taxon>Pyraloidea</taxon>
        <taxon>Crambidae</taxon>
        <taxon>Crambinae</taxon>
        <taxon>Diatraea</taxon>
    </lineage>
</organism>
<dbReference type="GO" id="GO:0043171">
    <property type="term" value="P:peptide catabolic process"/>
    <property type="evidence" value="ECO:0007669"/>
    <property type="project" value="TreeGrafter"/>
</dbReference>
<protein>
    <recommendedName>
        <fullName evidence="2">ERAP1-like C-terminal domain-containing protein</fullName>
    </recommendedName>
</protein>
<dbReference type="GO" id="GO:0008270">
    <property type="term" value="F:zinc ion binding"/>
    <property type="evidence" value="ECO:0007669"/>
    <property type="project" value="TreeGrafter"/>
</dbReference>
<proteinExistence type="inferred from homology"/>
<reference evidence="3" key="1">
    <citation type="submission" date="2021-12" db="EMBL/GenBank/DDBJ databases">
        <authorList>
            <person name="King R."/>
        </authorList>
    </citation>
    <scope>NUCLEOTIDE SEQUENCE</scope>
</reference>
<gene>
    <name evidence="3" type="ORF">DIATSA_LOCUS12323</name>
</gene>
<name>A0A9N9RCM3_9NEOP</name>
<evidence type="ECO:0000313" key="3">
    <source>
        <dbReference type="EMBL" id="CAG9795010.1"/>
    </source>
</evidence>
<evidence type="ECO:0000259" key="2">
    <source>
        <dbReference type="Pfam" id="PF11838"/>
    </source>
</evidence>
<evidence type="ECO:0000256" key="1">
    <source>
        <dbReference type="ARBA" id="ARBA00010136"/>
    </source>
</evidence>
<dbReference type="GO" id="GO:0006508">
    <property type="term" value="P:proteolysis"/>
    <property type="evidence" value="ECO:0007669"/>
    <property type="project" value="TreeGrafter"/>
</dbReference>
<sequence>MNLHPTNARRVFPCIDEPTETPLISFTINDVNYQNLISNSNPVNDNPNSFTALSGAPFRWALFGHNFTTYDAPNPNVLLSGRPGLAGQENVASQAINSFYLFLNTWTDKSYFEIVVDQSNNMHIIALPDVDIEWNSLSIVGLWEPYLFMQTQHSVQQRQIALVKIAEALTRPWFGFTLIAENWIYQWVLTGLQTYAAYEAVKEFESESETGIDYNAIFVTDIIQESLLRDGYSAASVLEQTEPMYDEVAIRNHISNGLMKYKAPAILSMLRLVLDEENDFIQIGAQGLFVTSNLDIMNTFNFRDIINDPWSALEDRHINNLEEFLDPYIKQRGCPLLTVNYQSNLVTISRGTFNYGGQVSTTNFFIPVTFTTSKDLDFENVFPQYVYQEPTSRSFQVDFEDDDWILFNIQGKGYYRVQYNTEMWERIIAALGDPERREEIHSLNRAVLVDDSLNLAKRIVSGLNYDIALRIALTMELEKEYPVWKAFIRDMNYLKKRLLALVQMEEGLDPDIYLRMIRRTVATVENELTFRPDPNSLEPAMDTLTRGIVMDHVCRAGYDPCIAAAIDWFHNGGDSVNPNIPHDLRPAVYCTVVQGGGEDEREMLLDLLEEGTETMQDRIVILESLGCSQDEDFIMKYLDDTVSDESPYSTAEKLRIFKAVIESSHNNARIATAFLRDNINDIRQQYGGPAKLEELIFIVADNIADHIAAEDFRIWLENNNNHILDSVPAAEIAMEIIDENMAWADRHLQDVYDWIEVNDSITAGFSLFLLCITAAITLFA</sequence>
<dbReference type="Proteomes" id="UP001153714">
    <property type="component" value="Chromosome 7"/>
</dbReference>
<dbReference type="AlphaFoldDB" id="A0A9N9RCM3"/>
<accession>A0A9N9RCM3</accession>
<dbReference type="GO" id="GO:0042277">
    <property type="term" value="F:peptide binding"/>
    <property type="evidence" value="ECO:0007669"/>
    <property type="project" value="TreeGrafter"/>
</dbReference>
<dbReference type="PANTHER" id="PTHR11533">
    <property type="entry name" value="PROTEASE M1 ZINC METALLOPROTEASE"/>
    <property type="match status" value="1"/>
</dbReference>
<dbReference type="Pfam" id="PF11838">
    <property type="entry name" value="ERAP1_C"/>
    <property type="match status" value="1"/>
</dbReference>
<dbReference type="GO" id="GO:0070006">
    <property type="term" value="F:metalloaminopeptidase activity"/>
    <property type="evidence" value="ECO:0007669"/>
    <property type="project" value="TreeGrafter"/>
</dbReference>
<dbReference type="InterPro" id="IPR024571">
    <property type="entry name" value="ERAP1-like_C_dom"/>
</dbReference>
<dbReference type="GO" id="GO:0016020">
    <property type="term" value="C:membrane"/>
    <property type="evidence" value="ECO:0007669"/>
    <property type="project" value="TreeGrafter"/>
</dbReference>